<dbReference type="RefSeq" id="WP_144747844.1">
    <property type="nucleotide sequence ID" value="NZ_VMNW02000024.1"/>
</dbReference>
<dbReference type="Proteomes" id="UP000319769">
    <property type="component" value="Unassembled WGS sequence"/>
</dbReference>
<feature type="domain" description="SseB protein N-terminal" evidence="1">
    <location>
        <begin position="172"/>
        <end position="282"/>
    </location>
</feature>
<dbReference type="OrthoDB" id="3288975at2"/>
<sequence>MDSGWQPANQVERDMLTALQAGDSAAYARLVRAAPLYLPVLPDGGSLQLPEGLQQLFDEENVVVFTSEVSLYWLLSGLAAGHEQLNYDEVLARFPAGGGQLVINPALPIGVLLSPDEVDDVAEGRQTLMPVQDVQDTVIDGVLDEVRRMCLTELGSDIETAQAPLGDAANDLERRLARAVESLDFDEFLLALLESDVVLPVTAETTATPAAADFPWRVLGAVDSPMIPVFSSATVLDRVAPGELPRVLVPFVEVLTHWPSEEHVLCFNPGTSMELTLPGNSVPELVEALG</sequence>
<proteinExistence type="predicted"/>
<gene>
    <name evidence="2" type="ORF">FPZ12_018190</name>
</gene>
<dbReference type="AlphaFoldDB" id="A0A5N0V174"/>
<evidence type="ECO:0000259" key="1">
    <source>
        <dbReference type="Pfam" id="PF07179"/>
    </source>
</evidence>
<evidence type="ECO:0000313" key="2">
    <source>
        <dbReference type="EMBL" id="KAA9160146.1"/>
    </source>
</evidence>
<accession>A0A5N0V174</accession>
<organism evidence="2 3">
    <name type="scientific">Amycolatopsis acidicola</name>
    <dbReference type="NCBI Taxonomy" id="2596893"/>
    <lineage>
        <taxon>Bacteria</taxon>
        <taxon>Bacillati</taxon>
        <taxon>Actinomycetota</taxon>
        <taxon>Actinomycetes</taxon>
        <taxon>Pseudonocardiales</taxon>
        <taxon>Pseudonocardiaceae</taxon>
        <taxon>Amycolatopsis</taxon>
    </lineage>
</organism>
<comment type="caution">
    <text evidence="2">The sequence shown here is derived from an EMBL/GenBank/DDBJ whole genome shotgun (WGS) entry which is preliminary data.</text>
</comment>
<protein>
    <submittedName>
        <fullName evidence="2">SseB family protein</fullName>
    </submittedName>
</protein>
<evidence type="ECO:0000313" key="3">
    <source>
        <dbReference type="Proteomes" id="UP000319769"/>
    </source>
</evidence>
<dbReference type="EMBL" id="VMNW02000024">
    <property type="protein sequence ID" value="KAA9160146.1"/>
    <property type="molecule type" value="Genomic_DNA"/>
</dbReference>
<reference evidence="2" key="1">
    <citation type="submission" date="2019-09" db="EMBL/GenBank/DDBJ databases">
        <authorList>
            <person name="Teo W.F.A."/>
            <person name="Duangmal K."/>
        </authorList>
    </citation>
    <scope>NUCLEOTIDE SEQUENCE [LARGE SCALE GENOMIC DNA]</scope>
    <source>
        <strain evidence="2">K81G1</strain>
    </source>
</reference>
<dbReference type="Pfam" id="PF07179">
    <property type="entry name" value="SseB"/>
    <property type="match status" value="1"/>
</dbReference>
<dbReference type="InterPro" id="IPR009839">
    <property type="entry name" value="SseB_N"/>
</dbReference>
<name>A0A5N0V174_9PSEU</name>
<keyword evidence="3" id="KW-1185">Reference proteome</keyword>